<keyword evidence="5 7" id="KW-0505">Motor protein</keyword>
<dbReference type="EMBL" id="BLKM01006623">
    <property type="protein sequence ID" value="GFG28414.1"/>
    <property type="molecule type" value="Genomic_DNA"/>
</dbReference>
<comment type="similarity">
    <text evidence="7">Belongs to the TRAFAC class myosin-kinesin ATPase superfamily. Kinesin family.</text>
</comment>
<evidence type="ECO:0000313" key="10">
    <source>
        <dbReference type="EMBL" id="GFG28414.1"/>
    </source>
</evidence>
<dbReference type="FunFam" id="3.40.850.10:FF:000177">
    <property type="entry name" value="Kinesin-like protein"/>
    <property type="match status" value="1"/>
</dbReference>
<dbReference type="GO" id="GO:0005524">
    <property type="term" value="F:ATP binding"/>
    <property type="evidence" value="ECO:0007669"/>
    <property type="project" value="UniProtKB-UniRule"/>
</dbReference>
<dbReference type="SUPFAM" id="SSF52540">
    <property type="entry name" value="P-loop containing nucleoside triphosphate hydrolases"/>
    <property type="match status" value="1"/>
</dbReference>
<reference evidence="11" key="1">
    <citation type="submission" date="2020-01" db="EMBL/GenBank/DDBJ databases">
        <title>Draft genome sequence of the Termite Coptotermes fromosanus.</title>
        <authorList>
            <person name="Itakura S."/>
            <person name="Yosikawa Y."/>
            <person name="Umezawa K."/>
        </authorList>
    </citation>
    <scope>NUCLEOTIDE SEQUENCE [LARGE SCALE GENOMIC DNA]</scope>
</reference>
<dbReference type="PRINTS" id="PR00380">
    <property type="entry name" value="KINESINHEAVY"/>
</dbReference>
<feature type="coiled-coil region" evidence="8">
    <location>
        <begin position="855"/>
        <end position="903"/>
    </location>
</feature>
<dbReference type="Gene3D" id="3.40.850.10">
    <property type="entry name" value="Kinesin motor domain"/>
    <property type="match status" value="1"/>
</dbReference>
<comment type="subcellular location">
    <subcellularLocation>
        <location evidence="1">Cytoplasm</location>
        <location evidence="1">Cytoskeleton</location>
    </subcellularLocation>
</comment>
<keyword evidence="11" id="KW-1185">Reference proteome</keyword>
<evidence type="ECO:0000256" key="5">
    <source>
        <dbReference type="ARBA" id="ARBA00023175"/>
    </source>
</evidence>
<dbReference type="SMART" id="SM00129">
    <property type="entry name" value="KISc"/>
    <property type="match status" value="1"/>
</dbReference>
<evidence type="ECO:0000256" key="4">
    <source>
        <dbReference type="ARBA" id="ARBA00023054"/>
    </source>
</evidence>
<evidence type="ECO:0000256" key="8">
    <source>
        <dbReference type="SAM" id="Coils"/>
    </source>
</evidence>
<dbReference type="GO" id="GO:0000278">
    <property type="term" value="P:mitotic cell cycle"/>
    <property type="evidence" value="ECO:0007669"/>
    <property type="project" value="TreeGrafter"/>
</dbReference>
<evidence type="ECO:0000256" key="2">
    <source>
        <dbReference type="ARBA" id="ARBA00022741"/>
    </source>
</evidence>
<accession>A0A6L2P892</accession>
<dbReference type="InterPro" id="IPR027417">
    <property type="entry name" value="P-loop_NTPase"/>
</dbReference>
<proteinExistence type="inferred from homology"/>
<dbReference type="Proteomes" id="UP000502823">
    <property type="component" value="Unassembled WGS sequence"/>
</dbReference>
<dbReference type="GO" id="GO:0008017">
    <property type="term" value="F:microtubule binding"/>
    <property type="evidence" value="ECO:0007669"/>
    <property type="project" value="InterPro"/>
</dbReference>
<dbReference type="Gene3D" id="1.10.287.1490">
    <property type="match status" value="1"/>
</dbReference>
<dbReference type="Pfam" id="PF00225">
    <property type="entry name" value="Kinesin"/>
    <property type="match status" value="1"/>
</dbReference>
<dbReference type="FunCoup" id="A0A6L2P892">
    <property type="interactions" value="200"/>
</dbReference>
<feature type="coiled-coil region" evidence="8">
    <location>
        <begin position="2150"/>
        <end position="2273"/>
    </location>
</feature>
<evidence type="ECO:0000256" key="7">
    <source>
        <dbReference type="PROSITE-ProRule" id="PRU00283"/>
    </source>
</evidence>
<gene>
    <name evidence="10" type="ORF">Cfor_11341</name>
</gene>
<dbReference type="InterPro" id="IPR001752">
    <property type="entry name" value="Kinesin_motor_dom"/>
</dbReference>
<dbReference type="PROSITE" id="PS50067">
    <property type="entry name" value="KINESIN_MOTOR_2"/>
    <property type="match status" value="1"/>
</dbReference>
<evidence type="ECO:0000313" key="11">
    <source>
        <dbReference type="Proteomes" id="UP000502823"/>
    </source>
</evidence>
<evidence type="ECO:0000256" key="3">
    <source>
        <dbReference type="ARBA" id="ARBA00022840"/>
    </source>
</evidence>
<evidence type="ECO:0000256" key="1">
    <source>
        <dbReference type="ARBA" id="ARBA00004245"/>
    </source>
</evidence>
<feature type="binding site" evidence="7">
    <location>
        <begin position="86"/>
        <end position="93"/>
    </location>
    <ligand>
        <name>ATP</name>
        <dbReference type="ChEBI" id="CHEBI:30616"/>
    </ligand>
</feature>
<dbReference type="OrthoDB" id="21525at2759"/>
<organism evidence="10 11">
    <name type="scientific">Coptotermes formosanus</name>
    <name type="common">Formosan subterranean termite</name>
    <dbReference type="NCBI Taxonomy" id="36987"/>
    <lineage>
        <taxon>Eukaryota</taxon>
        <taxon>Metazoa</taxon>
        <taxon>Ecdysozoa</taxon>
        <taxon>Arthropoda</taxon>
        <taxon>Hexapoda</taxon>
        <taxon>Insecta</taxon>
        <taxon>Pterygota</taxon>
        <taxon>Neoptera</taxon>
        <taxon>Polyneoptera</taxon>
        <taxon>Dictyoptera</taxon>
        <taxon>Blattodea</taxon>
        <taxon>Blattoidea</taxon>
        <taxon>Termitoidae</taxon>
        <taxon>Rhinotermitidae</taxon>
        <taxon>Coptotermes</taxon>
    </lineage>
</organism>
<comment type="caution">
    <text evidence="10">The sequence shown here is derived from an EMBL/GenBank/DDBJ whole genome shotgun (WGS) entry which is preliminary data.</text>
</comment>
<protein>
    <recommendedName>
        <fullName evidence="9">Kinesin motor domain-containing protein</fullName>
    </recommendedName>
</protein>
<keyword evidence="6" id="KW-0206">Cytoskeleton</keyword>
<feature type="coiled-coil region" evidence="8">
    <location>
        <begin position="1433"/>
        <end position="1516"/>
    </location>
</feature>
<feature type="coiled-coil region" evidence="8">
    <location>
        <begin position="1097"/>
        <end position="1348"/>
    </location>
</feature>
<keyword evidence="6" id="KW-0963">Cytoplasm</keyword>
<feature type="coiled-coil region" evidence="8">
    <location>
        <begin position="339"/>
        <end position="392"/>
    </location>
</feature>
<feature type="coiled-coil region" evidence="8">
    <location>
        <begin position="576"/>
        <end position="763"/>
    </location>
</feature>
<evidence type="ECO:0000256" key="6">
    <source>
        <dbReference type="ARBA" id="ARBA00023212"/>
    </source>
</evidence>
<feature type="coiled-coil region" evidence="8">
    <location>
        <begin position="2318"/>
        <end position="2384"/>
    </location>
</feature>
<dbReference type="CDD" id="cd01374">
    <property type="entry name" value="KISc_CENP_E"/>
    <property type="match status" value="1"/>
</dbReference>
<feature type="coiled-coil region" evidence="8">
    <location>
        <begin position="939"/>
        <end position="1015"/>
    </location>
</feature>
<dbReference type="GO" id="GO:0007018">
    <property type="term" value="P:microtubule-based movement"/>
    <property type="evidence" value="ECO:0007669"/>
    <property type="project" value="InterPro"/>
</dbReference>
<dbReference type="PANTHER" id="PTHR47968:SF75">
    <property type="entry name" value="CENTROMERE-ASSOCIATED PROTEIN E"/>
    <property type="match status" value="1"/>
</dbReference>
<dbReference type="InterPro" id="IPR036961">
    <property type="entry name" value="Kinesin_motor_dom_sf"/>
</dbReference>
<feature type="coiled-coil region" evidence="8">
    <location>
        <begin position="1803"/>
        <end position="1914"/>
    </location>
</feature>
<dbReference type="PROSITE" id="PS00411">
    <property type="entry name" value="KINESIN_MOTOR_1"/>
    <property type="match status" value="1"/>
</dbReference>
<keyword evidence="2 7" id="KW-0547">Nucleotide-binding</keyword>
<sequence>MSDKIKVAIKVRRLIDREESEGLVSQWEVNNNSIFQKDISGKYRELYSFDHVFDSETSNYEVFNTIARPIIDSSVSGFNGTIFAYGQTSSGKTYTMIGNQHEPGIIPQTIQYIFEAVNKVEGREFLLRASYIEIYNEKVNDLLEKGKTGLKLREVEGTTIICGVKEEVVHTPDKIMQLMKRGENIRHIGETNMNERSSRSHTIFRIIIESRVPNEGEDGVIQVSHLNLVDLAGSERLDQTGSKGDRLKEGCCINRSLFMLSHVISQLSEGQDQYVNFRDSKLTRILQSSLGGNAHTAIICAVTPASIEETSSTLGFASRAINVKNKPHINEVLSDAALLKRYARQIAKLQTELEKTKNRNKIYEVEEIESKLQEEQRRNELLQERIDLMKEQLIGCAATESVAVDKRRALRRRTWCGHASRKSLFSITPSLQTIDENSAHFFGQECLSTAIQELANNTLFETPLEEFELQLMDAERRLSPDSLETPCNITFRKDKRRHVTFDDESESTENQSKKTVEIGSQTETLPLNFNIMNTEYETPPHILRERIMYFQKEYDELREFTTLEKQICNPVCYKEATGLEMQNRQLQKSVSDLENVVLNVDCTNGKLRDENKSLKDRLVKETEKCNGMVCRLQPLETALSQVSQEVVDLTKQLNVAAQRIKELENERNDYEMAREWAETRLKARNKELILSLEDAKVKLKELTHNAEDLTRKSASNFDLNKLQDELIILREENVSLLQELKQKNELLEQLRQKNDELKENDLNICLKNMKEELISLQRSNFLSTEQLKIKDEILEKHIKQTEELKSEKEQILKYIEKCHKQMKQQNKKFTNIDTCMIDKENDSLGEKHSLYREQLRQKDNCLEIMKQQIEELTAEREANLTCIEVLKANTVSLQTEILSLQENNSLYMGLVKERNDCLETLKQQIEDLNCAREKNLKYIDELRCNSECLQKEIICVEEKNSVYMDQLKEEDDHLEALKHKVEDLNCERETNLQHIDELKANNECLQKEVLSSEEKNSVYMEQLKENDNYLEALKREIQDLNYARETNLKDIDELKANNGCLQKEIVSLERKNSVYIETLKQQIEDLNCARETNLKYIDELRCNNECLQKEIISLEEKNSVYMDQLKEEDNHLEALKHEVEDLNCERETNLQHIDELKANNECLQKEVVSSEEKNSVYMEQLKEKDNYLEALKREIQDLNCSREINLKDNDELKANNECLQKEIFSLEEKNSVYIEQLKEKDNHLETLKQETEHLISEREENLKDIDELKTNIVNLQSEINSLQEYNIMHMRQVREKDNCLETLKKQLEELDCHREANLTSIDELKANIVNLQKEVLSLEEKYSMFSEEVKGKDNYLQRLKNHVEDMNSGREKNLKYIDELESNNASLQMQIHSLAERHSVYMEQVKEKDKCLETLKQETEDLNCAREANLKYIDDLRSNNEHLQKEIISLEEKNSVYMEQLKEKDNYLEALKHEVEDLNCMRETNLKHIDELKANNECLKREIISLEEKSSVYMEQLKEKDNGLETVQQEFEGIAYARETNLECGDELQFNIRLGKEVNSINAENAMYREQLKEKDIYIEALKQQIEDVNSLSKANLKCTEQVHEKNKCCDSLKYEKEPESQEYVVLAEEVECCNTHVPSELSEMTRILSVKSDEIELCQRMMLKEVSHLKPDYDMGSLSQSQPTDLLKMLLALVMEKEKEVFLSLQDEMNEIRSQANEAEKEYANKDKQKDCWIRELETEIEHLQAHVARAEEEKKALEMADKSHCLALLEQERADLMKKFGKMDSDLVVIRQERDHVDSHNKEMARKLEDVQLLLEKKSSQLQEEMENQFSKSPKLETLMKEISDLGENNAVLRERLEKTDNDNNLLLKKVEDLQCALMLKNNENLDMVRKLDSLERELKVLSTKNCALEEEIIANKEVHSLLLKEKDHWSQITLNLKKVTEDVENLRVKELVWDSEKEQLQTQLAAKQNELSLERDIRWRLENDMKTNIQKVEEEKDQLQKQLEEELEKQKELSRKCENLATCITGLKEEVNRLCNENVSLRESLKILSAEENRLNALMHTKESELESFKRQLEKSVHGKAASVLAFQCIKEPTQQREKALGCKNKDYSSSLSANGSCTESLHSRQQFSVRVAHRMAEECGTAISEERKLKEQLKICKEENMALSNKNEQLATDTHGLQKMLERYRVDNNALEKSLEILEEEKKGLLSQLSDTRKRLFNVESEVRELKLKIVAMRKDEASQDNIVLRFRVKELEAEVERLQIRKKSLLREGQSVGHNISKRHALYCQVQSQLAETTSVLKSSVATNTDISGSCQCKELTEKVRELKLSNAQQNNMIGNLKLQIRAEEFPYQQKVKELEERVSFYKSQNMDLRTEVRRLNNTIKESGCDHSRKPMLLQPKHVSVQTDEVKDEEEFLFAGAGGSGIIREDQLMKMRIKIRDLETKTEMLKELCRARRKKILDLEEKLNTALGSKNMKEEENCDSGESKGITKQFSGAGSSRGLGLIQYNKGFGSDYGCCQTGNKENFPGRAEALQRPGRNKHEKLDMHDVRREMLTSILAILLRFPPMGRD</sequence>
<name>A0A6L2P892_COPFO</name>
<dbReference type="InterPro" id="IPR019821">
    <property type="entry name" value="Kinesin_motor_CS"/>
</dbReference>
<dbReference type="InterPro" id="IPR027640">
    <property type="entry name" value="Kinesin-like_fam"/>
</dbReference>
<keyword evidence="4 8" id="KW-0175">Coiled coil</keyword>
<feature type="coiled-coil region" evidence="8">
    <location>
        <begin position="1960"/>
        <end position="2054"/>
    </location>
</feature>
<dbReference type="GO" id="GO:0003777">
    <property type="term" value="F:microtubule motor activity"/>
    <property type="evidence" value="ECO:0007669"/>
    <property type="project" value="InterPro"/>
</dbReference>
<evidence type="ECO:0000259" key="9">
    <source>
        <dbReference type="PROSITE" id="PS50067"/>
    </source>
</evidence>
<dbReference type="PANTHER" id="PTHR47968">
    <property type="entry name" value="CENTROMERE PROTEIN E"/>
    <property type="match status" value="1"/>
</dbReference>
<keyword evidence="3 7" id="KW-0067">ATP-binding</keyword>
<dbReference type="InParanoid" id="A0A6L2P892"/>
<feature type="domain" description="Kinesin motor" evidence="9">
    <location>
        <begin position="4"/>
        <end position="323"/>
    </location>
</feature>
<dbReference type="GO" id="GO:0005874">
    <property type="term" value="C:microtubule"/>
    <property type="evidence" value="ECO:0007669"/>
    <property type="project" value="TreeGrafter"/>
</dbReference>
<feature type="coiled-coil region" evidence="8">
    <location>
        <begin position="1696"/>
        <end position="1762"/>
    </location>
</feature>